<protein>
    <submittedName>
        <fullName evidence="2">Uncharacterized protein</fullName>
    </submittedName>
</protein>
<comment type="caution">
    <text evidence="2">The sequence shown here is derived from an EMBL/GenBank/DDBJ whole genome shotgun (WGS) entry which is preliminary data.</text>
</comment>
<dbReference type="Proteomes" id="UP000029227">
    <property type="component" value="Unassembled WGS sequence"/>
</dbReference>
<dbReference type="AlphaFoldDB" id="A0A090RHY9"/>
<organism evidence="2 3">
    <name type="scientific">Photobacterium aphoticum</name>
    <dbReference type="NCBI Taxonomy" id="754436"/>
    <lineage>
        <taxon>Bacteria</taxon>
        <taxon>Pseudomonadati</taxon>
        <taxon>Pseudomonadota</taxon>
        <taxon>Gammaproteobacteria</taxon>
        <taxon>Vibrionales</taxon>
        <taxon>Vibrionaceae</taxon>
        <taxon>Photobacterium</taxon>
    </lineage>
</organism>
<evidence type="ECO:0000313" key="3">
    <source>
        <dbReference type="Proteomes" id="UP000029227"/>
    </source>
</evidence>
<evidence type="ECO:0000313" key="2">
    <source>
        <dbReference type="EMBL" id="GAL07147.1"/>
    </source>
</evidence>
<name>A0A090RHY9_9GAMM</name>
<sequence length="37" mass="4352">MIRLCKQRYLRVMRAKRAAEQGDNRNGEGDDPQQSLF</sequence>
<dbReference type="EMBL" id="BBMN01000015">
    <property type="protein sequence ID" value="GAL07147.1"/>
    <property type="molecule type" value="Genomic_DNA"/>
</dbReference>
<evidence type="ECO:0000256" key="1">
    <source>
        <dbReference type="SAM" id="MobiDB-lite"/>
    </source>
</evidence>
<reference evidence="2 3" key="1">
    <citation type="journal article" date="2014" name="Genome Announc.">
        <title>Draft Genome Sequences of Two Vibrionaceae Species, Vibrio ponticus C121 and Photobacterium aphoticum C119, Isolated as Coral Reef Microbiota.</title>
        <authorList>
            <person name="Al-saari N."/>
            <person name="Meirelles P.M."/>
            <person name="Mino S."/>
            <person name="Suda W."/>
            <person name="Oshima K."/>
            <person name="Hattori M."/>
            <person name="Ohkuma M."/>
            <person name="Thompson F.L."/>
            <person name="Gomez-Gil B."/>
            <person name="Sawabe T."/>
            <person name="Sawabe T."/>
        </authorList>
    </citation>
    <scope>NUCLEOTIDE SEQUENCE [LARGE SCALE GENOMIC DNA]</scope>
    <source>
        <strain evidence="2 3">JCM 19237</strain>
    </source>
</reference>
<feature type="compositionally biased region" description="Basic and acidic residues" evidence="1">
    <location>
        <begin position="17"/>
        <end position="28"/>
    </location>
</feature>
<feature type="region of interest" description="Disordered" evidence="1">
    <location>
        <begin position="16"/>
        <end position="37"/>
    </location>
</feature>
<accession>A0A090RHY9</accession>
<proteinExistence type="predicted"/>
<gene>
    <name evidence="2" type="ORF">JCM19237_4563</name>
</gene>